<organism evidence="2 3">
    <name type="scientific">Halogranum salarium B-1</name>
    <dbReference type="NCBI Taxonomy" id="1210908"/>
    <lineage>
        <taxon>Archaea</taxon>
        <taxon>Methanobacteriati</taxon>
        <taxon>Methanobacteriota</taxon>
        <taxon>Stenosarchaea group</taxon>
        <taxon>Halobacteria</taxon>
        <taxon>Halobacteriales</taxon>
        <taxon>Haloferacaceae</taxon>
    </lineage>
</organism>
<evidence type="ECO:0000313" key="3">
    <source>
        <dbReference type="Proteomes" id="UP000007813"/>
    </source>
</evidence>
<gene>
    <name evidence="2" type="ORF">HSB1_38670</name>
</gene>
<evidence type="ECO:0000256" key="1">
    <source>
        <dbReference type="SAM" id="MobiDB-lite"/>
    </source>
</evidence>
<dbReference type="OrthoDB" id="232154at2157"/>
<evidence type="ECO:0000313" key="2">
    <source>
        <dbReference type="EMBL" id="EJN57782.1"/>
    </source>
</evidence>
<sequence length="667" mass="73755">MSVGWHFDELKDKAEQNADLLTKHAFENDIDTFVRETLQNANDARRDGYDGSIEVYYRFTRLAGDELDEFLKELDWDTGDSDDVSLKSHLEWAGKNEDDRQLNKFLRQIQDSGELLLLTVEDRFTQGLPGSETEDGTNYTSLIRDMGRSNKGDTEGGSHGVGKTVLWAFSGLSTVLFTSTPAEPETGETAPRFVGRTLLPDHRDEDEQLYSGNGWYGQVDHEDPEGRYVSIWDEDGLASERSATLYTEQGTLDSDTDIPDGMLCEGRVSGTAATVLGFRDPTEEVNSDEVAYEDIADQFHKTVARYFWPAIEHDLLKVRIRGPDDDEYSLVTPSEIPEVAPFVHCFRDRSDHVEELEERGAVVKQDVELNLPDKDDEEGKGKTEDVGYVSVYARRPGPGDDDTRLNEVAIFRGAGMVVDYVSMEKAAAYGSTFFGLMVAGEARGWGTEDGPSTADTQIDELLRTSEPAAHDEWKGYKNTKLGNKYEEGAPTLVYNLTRKTLQGALQDLVKLDDVEDDDEISAMNQKSPKLNVGGGGSSKTHTPSVESSDAFEVNLEFNYRGGEWVFEGSLGPTETDFESWEASFEIRTIGEDDTETGRIDIDELLPLEPGVTSRYEDGVAYLEATSGASSVSIRGESINLGSFDPYSGRLGRTKLLVEGNVDLGGGS</sequence>
<dbReference type="RefSeq" id="WP_009377009.1">
    <property type="nucleotide sequence ID" value="NZ_ALJD01000010.1"/>
</dbReference>
<comment type="caution">
    <text evidence="2">The sequence shown here is derived from an EMBL/GenBank/DDBJ whole genome shotgun (WGS) entry which is preliminary data.</text>
</comment>
<dbReference type="EMBL" id="ALJD01000010">
    <property type="protein sequence ID" value="EJN57782.1"/>
    <property type="molecule type" value="Genomic_DNA"/>
</dbReference>
<feature type="compositionally biased region" description="Polar residues" evidence="1">
    <location>
        <begin position="538"/>
        <end position="547"/>
    </location>
</feature>
<dbReference type="eggNOG" id="arCOG14368">
    <property type="taxonomic scope" value="Archaea"/>
</dbReference>
<feature type="region of interest" description="Disordered" evidence="1">
    <location>
        <begin position="522"/>
        <end position="547"/>
    </location>
</feature>
<dbReference type="Proteomes" id="UP000007813">
    <property type="component" value="Unassembled WGS sequence"/>
</dbReference>
<dbReference type="AlphaFoldDB" id="J3EU29"/>
<name>J3EU29_9EURY</name>
<proteinExistence type="predicted"/>
<accession>J3EU29</accession>
<protein>
    <submittedName>
        <fullName evidence="2">Uncharacterized protein</fullName>
    </submittedName>
</protein>
<reference evidence="2 3" key="1">
    <citation type="journal article" date="2012" name="J. Bacteriol.">
        <title>Draft Genome Sequence of the Extremely Halophilic Archaeon Halogranum salarium B-1T.</title>
        <authorList>
            <person name="Kim K.K."/>
            <person name="Lee K.C."/>
            <person name="Lee J.S."/>
        </authorList>
    </citation>
    <scope>NUCLEOTIDE SEQUENCE [LARGE SCALE GENOMIC DNA]</scope>
    <source>
        <strain evidence="2 3">B-1</strain>
    </source>
</reference>